<proteinExistence type="predicted"/>
<comment type="caution">
    <text evidence="2">The sequence shown here is derived from an EMBL/GenBank/DDBJ whole genome shotgun (WGS) entry which is preliminary data.</text>
</comment>
<evidence type="ECO:0008006" key="4">
    <source>
        <dbReference type="Google" id="ProtNLM"/>
    </source>
</evidence>
<gene>
    <name evidence="2" type="ORF">GCM10025780_29560</name>
</gene>
<sequence length="403" mass="41888">MTDKISDVFGAAARAEDYLEEDTTSVAPHLVPRTRNETPAEVLPALPPMPKSPVRPEGAPVQPEPVLAAVPPAPKTPAEAPVERSRDKSLSVLFGGAASGMTPTSTAPTKSTKGLRGLLRLAPSPAELAEHEHRARGLANETIIRQATWTRHVRILLANKKGGTGKTPLSILLGGVIAAIKGGSVAIWEVSDDPGALNFRAEGNPTLGLGELVRDVDTITSAGQLAGYGVPQTSFATVFGTVGPRAALAGEDVVKVSDKIGEFYGIEVMDSGNVPTSPAFQGAVSVADILVIPVMNSGDSVLQAIEVLEELRNGNDHAKALAANAIAVRLKDGRPESPAVAEEVARLLHDAGVTQLHDVPYDAHIAERGQLTVGKLTPATRDALAAAAAGVVRSLQTIVSTKR</sequence>
<dbReference type="EMBL" id="BAABLM010000007">
    <property type="protein sequence ID" value="GAA4682261.1"/>
    <property type="molecule type" value="Genomic_DNA"/>
</dbReference>
<name>A0ABP8W5S1_9MICO</name>
<dbReference type="InterPro" id="IPR027417">
    <property type="entry name" value="P-loop_NTPase"/>
</dbReference>
<evidence type="ECO:0000256" key="1">
    <source>
        <dbReference type="SAM" id="MobiDB-lite"/>
    </source>
</evidence>
<organism evidence="2 3">
    <name type="scientific">Frondihabitans cladoniiphilus</name>
    <dbReference type="NCBI Taxonomy" id="715785"/>
    <lineage>
        <taxon>Bacteria</taxon>
        <taxon>Bacillati</taxon>
        <taxon>Actinomycetota</taxon>
        <taxon>Actinomycetes</taxon>
        <taxon>Micrococcales</taxon>
        <taxon>Microbacteriaceae</taxon>
        <taxon>Frondihabitans</taxon>
    </lineage>
</organism>
<evidence type="ECO:0000313" key="3">
    <source>
        <dbReference type="Proteomes" id="UP001501295"/>
    </source>
</evidence>
<protein>
    <recommendedName>
        <fullName evidence="4">MinD-like ATPase involved in chromosome partitioning or flagellar assembly</fullName>
    </recommendedName>
</protein>
<dbReference type="Proteomes" id="UP001501295">
    <property type="component" value="Unassembled WGS sequence"/>
</dbReference>
<accession>A0ABP8W5S1</accession>
<dbReference type="Gene3D" id="3.40.50.300">
    <property type="entry name" value="P-loop containing nucleotide triphosphate hydrolases"/>
    <property type="match status" value="1"/>
</dbReference>
<evidence type="ECO:0000313" key="2">
    <source>
        <dbReference type="EMBL" id="GAA4682261.1"/>
    </source>
</evidence>
<dbReference type="SUPFAM" id="SSF52540">
    <property type="entry name" value="P-loop containing nucleoside triphosphate hydrolases"/>
    <property type="match status" value="1"/>
</dbReference>
<feature type="region of interest" description="Disordered" evidence="1">
    <location>
        <begin position="20"/>
        <end position="61"/>
    </location>
</feature>
<keyword evidence="3" id="KW-1185">Reference proteome</keyword>
<reference evidence="3" key="1">
    <citation type="journal article" date="2019" name="Int. J. Syst. Evol. Microbiol.">
        <title>The Global Catalogue of Microorganisms (GCM) 10K type strain sequencing project: providing services to taxonomists for standard genome sequencing and annotation.</title>
        <authorList>
            <consortium name="The Broad Institute Genomics Platform"/>
            <consortium name="The Broad Institute Genome Sequencing Center for Infectious Disease"/>
            <person name="Wu L."/>
            <person name="Ma J."/>
        </authorList>
    </citation>
    <scope>NUCLEOTIDE SEQUENCE [LARGE SCALE GENOMIC DNA]</scope>
    <source>
        <strain evidence="3">JCM 18956</strain>
    </source>
</reference>